<dbReference type="Gene3D" id="3.40.50.1980">
    <property type="entry name" value="Nitrogenase molybdenum iron protein domain"/>
    <property type="match status" value="1"/>
</dbReference>
<evidence type="ECO:0000259" key="2">
    <source>
        <dbReference type="PROSITE" id="PS50983"/>
    </source>
</evidence>
<dbReference type="AlphaFoldDB" id="A0A916X8X3"/>
<dbReference type="EMBL" id="BMJH01000001">
    <property type="protein sequence ID" value="GGC53023.1"/>
    <property type="molecule type" value="Genomic_DNA"/>
</dbReference>
<dbReference type="Proteomes" id="UP000641514">
    <property type="component" value="Unassembled WGS sequence"/>
</dbReference>
<dbReference type="InterPro" id="IPR002491">
    <property type="entry name" value="ABC_transptr_periplasmic_BD"/>
</dbReference>
<dbReference type="PROSITE" id="PS50983">
    <property type="entry name" value="FE_B12_PBP"/>
    <property type="match status" value="1"/>
</dbReference>
<comment type="similarity">
    <text evidence="1">Belongs to the bacterial solute-binding protein 8 family.</text>
</comment>
<dbReference type="InterPro" id="IPR050902">
    <property type="entry name" value="ABC_Transporter_SBP"/>
</dbReference>
<name>A0A916X8X3_9ACTN</name>
<dbReference type="PANTHER" id="PTHR30535">
    <property type="entry name" value="VITAMIN B12-BINDING PROTEIN"/>
    <property type="match status" value="1"/>
</dbReference>
<proteinExistence type="inferred from homology"/>
<sequence>MVFFNPARTLDGVADQIRAVANALGVNAAGEDLANRITGDIKDVRAEIPETDPPLRIAFLYLRGTGTQLIAGPGSGADELITAVGAECAGTAAGLANPVTPITSEALIDASPDVLILMQSGLDSVRGVDGLLTIPGIKQTPAGRDARIVTLDETGMLSFGPRTPDTIRAVAAATYES</sequence>
<comment type="caution">
    <text evidence="3">The sequence shown here is derived from an EMBL/GenBank/DDBJ whole genome shotgun (WGS) entry which is preliminary data.</text>
</comment>
<evidence type="ECO:0000256" key="1">
    <source>
        <dbReference type="ARBA" id="ARBA00008814"/>
    </source>
</evidence>
<gene>
    <name evidence="3" type="ORF">GCM10011410_01690</name>
</gene>
<accession>A0A916X8X3</accession>
<dbReference type="SUPFAM" id="SSF53807">
    <property type="entry name" value="Helical backbone' metal receptor"/>
    <property type="match status" value="1"/>
</dbReference>
<evidence type="ECO:0000313" key="3">
    <source>
        <dbReference type="EMBL" id="GGC53023.1"/>
    </source>
</evidence>
<feature type="domain" description="Fe/B12 periplasmic-binding" evidence="2">
    <location>
        <begin position="1"/>
        <end position="177"/>
    </location>
</feature>
<organism evidence="3 4">
    <name type="scientific">Hoyosella rhizosphaerae</name>
    <dbReference type="NCBI Taxonomy" id="1755582"/>
    <lineage>
        <taxon>Bacteria</taxon>
        <taxon>Bacillati</taxon>
        <taxon>Actinomycetota</taxon>
        <taxon>Actinomycetes</taxon>
        <taxon>Mycobacteriales</taxon>
        <taxon>Hoyosellaceae</taxon>
        <taxon>Hoyosella</taxon>
    </lineage>
</organism>
<dbReference type="PANTHER" id="PTHR30535:SF4">
    <property type="entry name" value="HEMIN-BINDING PERIPLASMIC PROTEIN HMUT"/>
    <property type="match status" value="1"/>
</dbReference>
<dbReference type="Pfam" id="PF01497">
    <property type="entry name" value="Peripla_BP_2"/>
    <property type="match status" value="1"/>
</dbReference>
<reference evidence="3" key="2">
    <citation type="submission" date="2020-09" db="EMBL/GenBank/DDBJ databases">
        <authorList>
            <person name="Sun Q."/>
            <person name="Zhou Y."/>
        </authorList>
    </citation>
    <scope>NUCLEOTIDE SEQUENCE</scope>
    <source>
        <strain evidence="3">CGMCC 1.15478</strain>
    </source>
</reference>
<keyword evidence="4" id="KW-1185">Reference proteome</keyword>
<protein>
    <recommendedName>
        <fullName evidence="2">Fe/B12 periplasmic-binding domain-containing protein</fullName>
    </recommendedName>
</protein>
<reference evidence="3" key="1">
    <citation type="journal article" date="2014" name="Int. J. Syst. Evol. Microbiol.">
        <title>Complete genome sequence of Corynebacterium casei LMG S-19264T (=DSM 44701T), isolated from a smear-ripened cheese.</title>
        <authorList>
            <consortium name="US DOE Joint Genome Institute (JGI-PGF)"/>
            <person name="Walter F."/>
            <person name="Albersmeier A."/>
            <person name="Kalinowski J."/>
            <person name="Ruckert C."/>
        </authorList>
    </citation>
    <scope>NUCLEOTIDE SEQUENCE</scope>
    <source>
        <strain evidence="3">CGMCC 1.15478</strain>
    </source>
</reference>
<evidence type="ECO:0000313" key="4">
    <source>
        <dbReference type="Proteomes" id="UP000641514"/>
    </source>
</evidence>